<dbReference type="Proteomes" id="UP000828390">
    <property type="component" value="Unassembled WGS sequence"/>
</dbReference>
<organism evidence="2 3">
    <name type="scientific">Dreissena polymorpha</name>
    <name type="common">Zebra mussel</name>
    <name type="synonym">Mytilus polymorpha</name>
    <dbReference type="NCBI Taxonomy" id="45954"/>
    <lineage>
        <taxon>Eukaryota</taxon>
        <taxon>Metazoa</taxon>
        <taxon>Spiralia</taxon>
        <taxon>Lophotrochozoa</taxon>
        <taxon>Mollusca</taxon>
        <taxon>Bivalvia</taxon>
        <taxon>Autobranchia</taxon>
        <taxon>Heteroconchia</taxon>
        <taxon>Euheterodonta</taxon>
        <taxon>Imparidentia</taxon>
        <taxon>Neoheterodontei</taxon>
        <taxon>Myida</taxon>
        <taxon>Dreissenoidea</taxon>
        <taxon>Dreissenidae</taxon>
        <taxon>Dreissena</taxon>
    </lineage>
</organism>
<dbReference type="EMBL" id="JAIWYP010000006">
    <property type="protein sequence ID" value="KAH3811229.1"/>
    <property type="molecule type" value="Genomic_DNA"/>
</dbReference>
<dbReference type="PANTHER" id="PTHR23354:SF122">
    <property type="entry name" value="GTPASE-ACTIVATING PROTEIN SKYWALKER"/>
    <property type="match status" value="1"/>
</dbReference>
<sequence length="137" mass="15351">MGYGHAMCYVHAMGYGPAMDMDMIFGAFCSADWSVRRQKSSLLSYFGTGETFIFTLYPIKQKYEWVGLKDENIPNTANMFQAGDNSILTIGGGHGEAIFLDENLLHCRSEKCDTFNNEPLSQSEDFKCKVVEVYGLS</sequence>
<dbReference type="InterPro" id="IPR006571">
    <property type="entry name" value="TLDc_dom"/>
</dbReference>
<evidence type="ECO:0000313" key="3">
    <source>
        <dbReference type="Proteomes" id="UP000828390"/>
    </source>
</evidence>
<proteinExistence type="predicted"/>
<reference evidence="2" key="1">
    <citation type="journal article" date="2019" name="bioRxiv">
        <title>The Genome of the Zebra Mussel, Dreissena polymorpha: A Resource for Invasive Species Research.</title>
        <authorList>
            <person name="McCartney M.A."/>
            <person name="Auch B."/>
            <person name="Kono T."/>
            <person name="Mallez S."/>
            <person name="Zhang Y."/>
            <person name="Obille A."/>
            <person name="Becker A."/>
            <person name="Abrahante J.E."/>
            <person name="Garbe J."/>
            <person name="Badalamenti J.P."/>
            <person name="Herman A."/>
            <person name="Mangelson H."/>
            <person name="Liachko I."/>
            <person name="Sullivan S."/>
            <person name="Sone E.D."/>
            <person name="Koren S."/>
            <person name="Silverstein K.A.T."/>
            <person name="Beckman K.B."/>
            <person name="Gohl D.M."/>
        </authorList>
    </citation>
    <scope>NUCLEOTIDE SEQUENCE</scope>
    <source>
        <strain evidence="2">Duluth1</strain>
        <tissue evidence="2">Whole animal</tissue>
    </source>
</reference>
<dbReference type="PANTHER" id="PTHR23354">
    <property type="entry name" value="NUCLEOLAR PROTEIN 7/ESTROGEN RECEPTOR COACTIVATOR-RELATED"/>
    <property type="match status" value="1"/>
</dbReference>
<name>A0A9D4G8Y9_DREPO</name>
<evidence type="ECO:0000259" key="1">
    <source>
        <dbReference type="PROSITE" id="PS51886"/>
    </source>
</evidence>
<evidence type="ECO:0000313" key="2">
    <source>
        <dbReference type="EMBL" id="KAH3811229.1"/>
    </source>
</evidence>
<dbReference type="SMART" id="SM00584">
    <property type="entry name" value="TLDc"/>
    <property type="match status" value="1"/>
</dbReference>
<accession>A0A9D4G8Y9</accession>
<dbReference type="PROSITE" id="PS51886">
    <property type="entry name" value="TLDC"/>
    <property type="match status" value="1"/>
</dbReference>
<gene>
    <name evidence="2" type="ORF">DPMN_139636</name>
</gene>
<feature type="domain" description="TLDc" evidence="1">
    <location>
        <begin position="1"/>
        <end position="137"/>
    </location>
</feature>
<keyword evidence="3" id="KW-1185">Reference proteome</keyword>
<reference evidence="2" key="2">
    <citation type="submission" date="2020-11" db="EMBL/GenBank/DDBJ databases">
        <authorList>
            <person name="McCartney M.A."/>
            <person name="Auch B."/>
            <person name="Kono T."/>
            <person name="Mallez S."/>
            <person name="Becker A."/>
            <person name="Gohl D.M."/>
            <person name="Silverstein K.A.T."/>
            <person name="Koren S."/>
            <person name="Bechman K.B."/>
            <person name="Herman A."/>
            <person name="Abrahante J.E."/>
            <person name="Garbe J."/>
        </authorList>
    </citation>
    <scope>NUCLEOTIDE SEQUENCE</scope>
    <source>
        <strain evidence="2">Duluth1</strain>
        <tissue evidence="2">Whole animal</tissue>
    </source>
</reference>
<dbReference type="Pfam" id="PF07534">
    <property type="entry name" value="TLD"/>
    <property type="match status" value="1"/>
</dbReference>
<protein>
    <recommendedName>
        <fullName evidence="1">TLDc domain-containing protein</fullName>
    </recommendedName>
</protein>
<comment type="caution">
    <text evidence="2">The sequence shown here is derived from an EMBL/GenBank/DDBJ whole genome shotgun (WGS) entry which is preliminary data.</text>
</comment>
<dbReference type="AlphaFoldDB" id="A0A9D4G8Y9"/>